<proteinExistence type="predicted"/>
<dbReference type="PANTHER" id="PTHR46086">
    <property type="entry name" value="ALPHA/BETA-HYDROLASES SUPERFAMILY PROTEIN"/>
    <property type="match status" value="1"/>
</dbReference>
<dbReference type="PANTHER" id="PTHR46086:SF17">
    <property type="entry name" value="ALPHA_BETA-HYDROLASES SUPERFAMILY PROTEIN"/>
    <property type="match status" value="1"/>
</dbReference>
<evidence type="ECO:0000313" key="4">
    <source>
        <dbReference type="Proteomes" id="UP000823749"/>
    </source>
</evidence>
<dbReference type="Pfam" id="PF01764">
    <property type="entry name" value="Lipase_3"/>
    <property type="match status" value="1"/>
</dbReference>
<dbReference type="InterPro" id="IPR044819">
    <property type="entry name" value="OBL-like"/>
</dbReference>
<dbReference type="InterPro" id="IPR029058">
    <property type="entry name" value="AB_hydrolase_fold"/>
</dbReference>
<dbReference type="EMBL" id="JACTNZ010000010">
    <property type="protein sequence ID" value="KAG5528809.1"/>
    <property type="molecule type" value="Genomic_DNA"/>
</dbReference>
<dbReference type="GO" id="GO:0004806">
    <property type="term" value="F:triacylglycerol lipase activity"/>
    <property type="evidence" value="ECO:0007669"/>
    <property type="project" value="InterPro"/>
</dbReference>
<feature type="domain" description="Fungal lipase-type" evidence="2">
    <location>
        <begin position="207"/>
        <end position="367"/>
    </location>
</feature>
<protein>
    <recommendedName>
        <fullName evidence="2">Fungal lipase-type domain-containing protein</fullName>
    </recommendedName>
</protein>
<comment type="caution">
    <text evidence="3">The sequence shown here is derived from an EMBL/GenBank/DDBJ whole genome shotgun (WGS) entry which is preliminary data.</text>
</comment>
<keyword evidence="4" id="KW-1185">Reference proteome</keyword>
<organism evidence="3 4">
    <name type="scientific">Rhododendron griersonianum</name>
    <dbReference type="NCBI Taxonomy" id="479676"/>
    <lineage>
        <taxon>Eukaryota</taxon>
        <taxon>Viridiplantae</taxon>
        <taxon>Streptophyta</taxon>
        <taxon>Embryophyta</taxon>
        <taxon>Tracheophyta</taxon>
        <taxon>Spermatophyta</taxon>
        <taxon>Magnoliopsida</taxon>
        <taxon>eudicotyledons</taxon>
        <taxon>Gunneridae</taxon>
        <taxon>Pentapetalae</taxon>
        <taxon>asterids</taxon>
        <taxon>Ericales</taxon>
        <taxon>Ericaceae</taxon>
        <taxon>Ericoideae</taxon>
        <taxon>Rhodoreae</taxon>
        <taxon>Rhododendron</taxon>
    </lineage>
</organism>
<dbReference type="Proteomes" id="UP000823749">
    <property type="component" value="Chromosome 10"/>
</dbReference>
<name>A0AAV6IP63_9ERIC</name>
<reference evidence="3" key="1">
    <citation type="submission" date="2020-08" db="EMBL/GenBank/DDBJ databases">
        <title>Plant Genome Project.</title>
        <authorList>
            <person name="Zhang R.-G."/>
        </authorList>
    </citation>
    <scope>NUCLEOTIDE SEQUENCE</scope>
    <source>
        <strain evidence="3">WSP0</strain>
        <tissue evidence="3">Leaf</tissue>
    </source>
</reference>
<keyword evidence="1" id="KW-0378">Hydrolase</keyword>
<evidence type="ECO:0000313" key="3">
    <source>
        <dbReference type="EMBL" id="KAG5528809.1"/>
    </source>
</evidence>
<evidence type="ECO:0000259" key="2">
    <source>
        <dbReference type="Pfam" id="PF01764"/>
    </source>
</evidence>
<dbReference type="GO" id="GO:0006629">
    <property type="term" value="P:lipid metabolic process"/>
    <property type="evidence" value="ECO:0007669"/>
    <property type="project" value="InterPro"/>
</dbReference>
<sequence>MVAHIRSSKATELSRNTWFLPPLAALVDGGPDELGDGSGRRQMNGSVDDGEGWIDFGDFSVKMGWMECLCGGRYFRDWNGRFNGEGGRIIRGRTGDVITQQRPLAKIGKVVMQDKNSATFLSFIGNLDKRVELDKNIKHGDIRYYGALSMMASKASYENKAYIETTVNDHWKMEFLDSYDFWNEYQKKATTQAFILREKNVDSEMIIVAFRGTESFDADAWCTDFDISWYELRDIGKVHSGFTKALGMQNKADWPEDISWADDQPAPAYYAIRKLLIGLLQGNDRARFILTGHSLGGALAILFPAVLAYHREKWDWLLERLEGVYTFGQPRVGDEQFGEFMKKKLEKHKVKYYRFVYGYDMVPRLPYDGSTLMFKHFGTCVYFNSFYEGKVVGEQPNKNYFSPSSFIPKIINAAWELIRSLIIPYTKGPEYKEGFLLLVLRLIGLVIAGVPAHSPQDYVNATRLGSSNVYVSLDDQSHQQTINLERKTIAGATFSCIPSTQLAFQGDQKLVVG</sequence>
<dbReference type="AlphaFoldDB" id="A0AAV6IP63"/>
<dbReference type="CDD" id="cd00519">
    <property type="entry name" value="Lipase_3"/>
    <property type="match status" value="1"/>
</dbReference>
<gene>
    <name evidence="3" type="ORF">RHGRI_029463</name>
</gene>
<evidence type="ECO:0000256" key="1">
    <source>
        <dbReference type="ARBA" id="ARBA00022801"/>
    </source>
</evidence>
<dbReference type="SUPFAM" id="SSF53474">
    <property type="entry name" value="alpha/beta-Hydrolases"/>
    <property type="match status" value="1"/>
</dbReference>
<dbReference type="Gene3D" id="3.40.50.1820">
    <property type="entry name" value="alpha/beta hydrolase"/>
    <property type="match status" value="1"/>
</dbReference>
<dbReference type="InterPro" id="IPR002921">
    <property type="entry name" value="Fungal_lipase-type"/>
</dbReference>
<accession>A0AAV6IP63</accession>